<dbReference type="Proteomes" id="UP001165960">
    <property type="component" value="Unassembled WGS sequence"/>
</dbReference>
<sequence length="214" mass="24351">MTESTSIPRKNLEIPVSPPLPPISERLANHGLRRHATPKDGNCLFCALSHHLEGHEKRHLQIREEICNYLEKHIGYFTCNSICSEDIYRILLNKRRMPGISGGNAELVAFANLYYYTIWVYHVSILEPIVIELFSLTKDNMVDSETSHESIEVVNLAYFPDQGHYESTYFVNSSHTGSFMLDDGAYLSPTESDSQPDFLPIIAEHLYTDISDSD</sequence>
<name>A0ACC2S5A7_9FUNG</name>
<gene>
    <name evidence="1" type="ORF">DSO57_1021622</name>
</gene>
<keyword evidence="2" id="KW-1185">Reference proteome</keyword>
<organism evidence="1 2">
    <name type="scientific">Entomophthora muscae</name>
    <dbReference type="NCBI Taxonomy" id="34485"/>
    <lineage>
        <taxon>Eukaryota</taxon>
        <taxon>Fungi</taxon>
        <taxon>Fungi incertae sedis</taxon>
        <taxon>Zoopagomycota</taxon>
        <taxon>Entomophthoromycotina</taxon>
        <taxon>Entomophthoromycetes</taxon>
        <taxon>Entomophthorales</taxon>
        <taxon>Entomophthoraceae</taxon>
        <taxon>Entomophthora</taxon>
    </lineage>
</organism>
<proteinExistence type="predicted"/>
<reference evidence="1" key="1">
    <citation type="submission" date="2022-04" db="EMBL/GenBank/DDBJ databases">
        <title>Genome of the entomopathogenic fungus Entomophthora muscae.</title>
        <authorList>
            <person name="Elya C."/>
            <person name="Lovett B.R."/>
            <person name="Lee E."/>
            <person name="Macias A.M."/>
            <person name="Hajek A.E."/>
            <person name="De Bivort B.L."/>
            <person name="Kasson M.T."/>
            <person name="De Fine Licht H.H."/>
            <person name="Stajich J.E."/>
        </authorList>
    </citation>
    <scope>NUCLEOTIDE SEQUENCE</scope>
    <source>
        <strain evidence="1">Berkeley</strain>
    </source>
</reference>
<evidence type="ECO:0000313" key="2">
    <source>
        <dbReference type="Proteomes" id="UP001165960"/>
    </source>
</evidence>
<accession>A0ACC2S5A7</accession>
<protein>
    <submittedName>
        <fullName evidence="1">Uncharacterized protein</fullName>
    </submittedName>
</protein>
<comment type="caution">
    <text evidence="1">The sequence shown here is derived from an EMBL/GenBank/DDBJ whole genome shotgun (WGS) entry which is preliminary data.</text>
</comment>
<evidence type="ECO:0000313" key="1">
    <source>
        <dbReference type="EMBL" id="KAJ9057549.1"/>
    </source>
</evidence>
<dbReference type="EMBL" id="QTSX02005785">
    <property type="protein sequence ID" value="KAJ9057549.1"/>
    <property type="molecule type" value="Genomic_DNA"/>
</dbReference>